<evidence type="ECO:0000313" key="1">
    <source>
        <dbReference type="EMBL" id="KAF2015265.1"/>
    </source>
</evidence>
<organism evidence="1 2">
    <name type="scientific">Aaosphaeria arxii CBS 175.79</name>
    <dbReference type="NCBI Taxonomy" id="1450172"/>
    <lineage>
        <taxon>Eukaryota</taxon>
        <taxon>Fungi</taxon>
        <taxon>Dikarya</taxon>
        <taxon>Ascomycota</taxon>
        <taxon>Pezizomycotina</taxon>
        <taxon>Dothideomycetes</taxon>
        <taxon>Pleosporomycetidae</taxon>
        <taxon>Pleosporales</taxon>
        <taxon>Pleosporales incertae sedis</taxon>
        <taxon>Aaosphaeria</taxon>
    </lineage>
</organism>
<accession>A0A6A5XPR9</accession>
<evidence type="ECO:0000313" key="2">
    <source>
        <dbReference type="Proteomes" id="UP000799778"/>
    </source>
</evidence>
<proteinExistence type="predicted"/>
<dbReference type="GeneID" id="54278950"/>
<sequence>MYLYHLWGGGIGRSGHDIVLKSFLLLSRSSSNTYKKATLHYILYTKVCCCKPISSTAKLLKKWNLSGFPSQGQSRFDLRGPVSTLPRRDRRISTFSTFSPYPAAQCCSALGALRCAMLLLVYLYLPGSSQHHCTLCLFPLTTYKTAISKTQAQQHSPIPNSSSNSLFPSSC</sequence>
<dbReference type="EMBL" id="ML978069">
    <property type="protein sequence ID" value="KAF2015265.1"/>
    <property type="molecule type" value="Genomic_DNA"/>
</dbReference>
<protein>
    <submittedName>
        <fullName evidence="1">Uncharacterized protein</fullName>
    </submittedName>
</protein>
<dbReference type="Proteomes" id="UP000799778">
    <property type="component" value="Unassembled WGS sequence"/>
</dbReference>
<keyword evidence="2" id="KW-1185">Reference proteome</keyword>
<gene>
    <name evidence="1" type="ORF">BU24DRAFT_174615</name>
</gene>
<dbReference type="AlphaFoldDB" id="A0A6A5XPR9"/>
<reference evidence="1" key="1">
    <citation type="journal article" date="2020" name="Stud. Mycol.">
        <title>101 Dothideomycetes genomes: a test case for predicting lifestyles and emergence of pathogens.</title>
        <authorList>
            <person name="Haridas S."/>
            <person name="Albert R."/>
            <person name="Binder M."/>
            <person name="Bloem J."/>
            <person name="Labutti K."/>
            <person name="Salamov A."/>
            <person name="Andreopoulos B."/>
            <person name="Baker S."/>
            <person name="Barry K."/>
            <person name="Bills G."/>
            <person name="Bluhm B."/>
            <person name="Cannon C."/>
            <person name="Castanera R."/>
            <person name="Culley D."/>
            <person name="Daum C."/>
            <person name="Ezra D."/>
            <person name="Gonzalez J."/>
            <person name="Henrissat B."/>
            <person name="Kuo A."/>
            <person name="Liang C."/>
            <person name="Lipzen A."/>
            <person name="Lutzoni F."/>
            <person name="Magnuson J."/>
            <person name="Mondo S."/>
            <person name="Nolan M."/>
            <person name="Ohm R."/>
            <person name="Pangilinan J."/>
            <person name="Park H.-J."/>
            <person name="Ramirez L."/>
            <person name="Alfaro M."/>
            <person name="Sun H."/>
            <person name="Tritt A."/>
            <person name="Yoshinaga Y."/>
            <person name="Zwiers L.-H."/>
            <person name="Turgeon B."/>
            <person name="Goodwin S."/>
            <person name="Spatafora J."/>
            <person name="Crous P."/>
            <person name="Grigoriev I."/>
        </authorList>
    </citation>
    <scope>NUCLEOTIDE SEQUENCE</scope>
    <source>
        <strain evidence="1">CBS 175.79</strain>
    </source>
</reference>
<name>A0A6A5XPR9_9PLEO</name>
<dbReference type="RefSeq" id="XP_033383604.1">
    <property type="nucleotide sequence ID" value="XM_033521553.1"/>
</dbReference>